<dbReference type="PANTHER" id="PTHR33744:SF1">
    <property type="entry name" value="DNA-BINDING TRANSCRIPTIONAL ACTIVATOR ADER"/>
    <property type="match status" value="1"/>
</dbReference>
<dbReference type="Pfam" id="PF13556">
    <property type="entry name" value="HTH_30"/>
    <property type="match status" value="1"/>
</dbReference>
<keyword evidence="6" id="KW-1185">Reference proteome</keyword>
<name>A0A7W5GAY6_9BACL</name>
<protein>
    <submittedName>
        <fullName evidence="5">Purine catabolism regulator</fullName>
    </submittedName>
</protein>
<evidence type="ECO:0000256" key="1">
    <source>
        <dbReference type="ARBA" id="ARBA00006754"/>
    </source>
</evidence>
<evidence type="ECO:0000313" key="6">
    <source>
        <dbReference type="Proteomes" id="UP000518605"/>
    </source>
</evidence>
<dbReference type="Pfam" id="PF07905">
    <property type="entry name" value="PucR"/>
    <property type="match status" value="1"/>
</dbReference>
<dbReference type="Pfam" id="PF17853">
    <property type="entry name" value="GGDEF_2"/>
    <property type="match status" value="1"/>
</dbReference>
<dbReference type="Gene3D" id="1.10.10.2840">
    <property type="entry name" value="PucR C-terminal helix-turn-helix domain"/>
    <property type="match status" value="1"/>
</dbReference>
<comment type="caution">
    <text evidence="5">The sequence shown here is derived from an EMBL/GenBank/DDBJ whole genome shotgun (WGS) entry which is preliminary data.</text>
</comment>
<dbReference type="EMBL" id="JACHXW010000009">
    <property type="protein sequence ID" value="MBB3153236.1"/>
    <property type="molecule type" value="Genomic_DNA"/>
</dbReference>
<dbReference type="InterPro" id="IPR042070">
    <property type="entry name" value="PucR_C-HTH_sf"/>
</dbReference>
<evidence type="ECO:0000259" key="2">
    <source>
        <dbReference type="Pfam" id="PF07905"/>
    </source>
</evidence>
<dbReference type="InterPro" id="IPR025736">
    <property type="entry name" value="PucR_C-HTH_dom"/>
</dbReference>
<dbReference type="InterPro" id="IPR012914">
    <property type="entry name" value="PucR_dom"/>
</dbReference>
<evidence type="ECO:0000313" key="5">
    <source>
        <dbReference type="EMBL" id="MBB3153236.1"/>
    </source>
</evidence>
<dbReference type="RefSeq" id="WP_183564428.1">
    <property type="nucleotide sequence ID" value="NZ_CBCSLB010000033.1"/>
</dbReference>
<evidence type="ECO:0000259" key="3">
    <source>
        <dbReference type="Pfam" id="PF13556"/>
    </source>
</evidence>
<dbReference type="AlphaFoldDB" id="A0A7W5GAY6"/>
<feature type="domain" description="PucR C-terminal helix-turn-helix" evidence="3">
    <location>
        <begin position="492"/>
        <end position="548"/>
    </location>
</feature>
<reference evidence="5 6" key="1">
    <citation type="submission" date="2020-08" db="EMBL/GenBank/DDBJ databases">
        <title>Genomic Encyclopedia of Type Strains, Phase III (KMG-III): the genomes of soil and plant-associated and newly described type strains.</title>
        <authorList>
            <person name="Whitman W."/>
        </authorList>
    </citation>
    <scope>NUCLEOTIDE SEQUENCE [LARGE SCALE GENOMIC DNA]</scope>
    <source>
        <strain evidence="5 6">CECT 8234</strain>
    </source>
</reference>
<feature type="domain" description="Purine catabolism PurC-like" evidence="2">
    <location>
        <begin position="5"/>
        <end position="122"/>
    </location>
</feature>
<accession>A0A7W5GAY6</accession>
<evidence type="ECO:0000259" key="4">
    <source>
        <dbReference type="Pfam" id="PF17853"/>
    </source>
</evidence>
<organism evidence="5 6">
    <name type="scientific">Paenibacillus endophyticus</name>
    <dbReference type="NCBI Taxonomy" id="1294268"/>
    <lineage>
        <taxon>Bacteria</taxon>
        <taxon>Bacillati</taxon>
        <taxon>Bacillota</taxon>
        <taxon>Bacilli</taxon>
        <taxon>Bacillales</taxon>
        <taxon>Paenibacillaceae</taxon>
        <taxon>Paenibacillus</taxon>
    </lineage>
</organism>
<comment type="similarity">
    <text evidence="1">Belongs to the CdaR family.</text>
</comment>
<sequence length="557" mass="63306">MLLKELISLPIYANAKVVAGHKGMTNSVQSVNIMDAPDIIHYLKPQELLLTTGYAMKDQPDALLSLVTNMAKVGCAGLAIKTKRFLQEVPEDVLQCAERLQFPIIELSLEQSLGDISNYSLSHILEKRTDELHYALTTHKQFSQMIMQGKSTEDVIEELSLLINSPVMLMNSHGGLLFRSSSMTEELCHELLAELQAEFASSSALHSSFRIALPTPTFKGTLYSIAELHPIATFQLEGFLIALTSDISKHFSNLTKHAMEQATNVIGLELMKKQAVKERSRRYKNEFFSDFVDGLITSEQELIHRSKNYELLGHPVYITVVAKRDTSFDPIRPASALETDGRFISERDRHYNLLKSEFSKLDLRFVLFTKNEYFCFLVALQASQDVATGKESKFIEQLKQMVSSLSELHGIPISMGIGNPVLQLPHIPLSYKEAVEALQSGYDARKKQFVQPYHAKNFNNLLRLIPKEELKEYYEETFKDLLSIEGKERSDLLKTLSTFYNTHCQLAETAKQLFVHRNTVTYRLDKCERLTGRDLRDPVESLRFRTAFSMESLFLAD</sequence>
<gene>
    <name evidence="5" type="ORF">FHS16_003298</name>
</gene>
<dbReference type="InterPro" id="IPR041522">
    <property type="entry name" value="CdaR_GGDEF"/>
</dbReference>
<dbReference type="PANTHER" id="PTHR33744">
    <property type="entry name" value="CARBOHYDRATE DIACID REGULATOR"/>
    <property type="match status" value="1"/>
</dbReference>
<feature type="domain" description="CdaR GGDEF-like" evidence="4">
    <location>
        <begin position="301"/>
        <end position="439"/>
    </location>
</feature>
<dbReference type="InterPro" id="IPR051448">
    <property type="entry name" value="CdaR-like_regulators"/>
</dbReference>
<dbReference type="Proteomes" id="UP000518605">
    <property type="component" value="Unassembled WGS sequence"/>
</dbReference>
<proteinExistence type="inferred from homology"/>